<reference evidence="1 2" key="1">
    <citation type="submission" date="2016-06" db="EMBL/GenBank/DDBJ databases">
        <authorList>
            <person name="Kjaerup R.B."/>
            <person name="Dalgaard T.S."/>
            <person name="Juul-Madsen H.R."/>
        </authorList>
    </citation>
    <scope>NUCLEOTIDE SEQUENCE [LARGE SCALE GENOMIC DNA]</scope>
    <source>
        <strain evidence="1 2">1276495.2</strain>
    </source>
</reference>
<proteinExistence type="predicted"/>
<dbReference type="EMBL" id="LZLM01000086">
    <property type="protein sequence ID" value="OBJ84237.1"/>
    <property type="molecule type" value="Genomic_DNA"/>
</dbReference>
<dbReference type="AlphaFoldDB" id="A0A1A3KGI7"/>
<evidence type="ECO:0000313" key="1">
    <source>
        <dbReference type="EMBL" id="OBJ84237.1"/>
    </source>
</evidence>
<name>A0A1A3KGI7_MYCAS</name>
<organism evidence="1 2">
    <name type="scientific">Mycobacterium asiaticum</name>
    <dbReference type="NCBI Taxonomy" id="1790"/>
    <lineage>
        <taxon>Bacteria</taxon>
        <taxon>Bacillati</taxon>
        <taxon>Actinomycetota</taxon>
        <taxon>Actinomycetes</taxon>
        <taxon>Mycobacteriales</taxon>
        <taxon>Mycobacteriaceae</taxon>
        <taxon>Mycobacterium</taxon>
    </lineage>
</organism>
<comment type="caution">
    <text evidence="1">The sequence shown here is derived from an EMBL/GenBank/DDBJ whole genome shotgun (WGS) entry which is preliminary data.</text>
</comment>
<protein>
    <submittedName>
        <fullName evidence="1">Uncharacterized protein</fullName>
    </submittedName>
</protein>
<accession>A0A1A3KGI7</accession>
<dbReference type="Proteomes" id="UP000093925">
    <property type="component" value="Unassembled WGS sequence"/>
</dbReference>
<sequence>MTTVTGCRSCGVEPRPNARFGDGCGELKARARGDTRKPAPFAQRCPQLPAALGFGADIGRVEAMT</sequence>
<gene>
    <name evidence="1" type="ORF">A5640_15960</name>
</gene>
<evidence type="ECO:0000313" key="2">
    <source>
        <dbReference type="Proteomes" id="UP000093925"/>
    </source>
</evidence>